<dbReference type="Gene3D" id="3.20.20.370">
    <property type="entry name" value="Glycoside hydrolase/deacetylase"/>
    <property type="match status" value="1"/>
</dbReference>
<dbReference type="SUPFAM" id="SSF88713">
    <property type="entry name" value="Glycoside hydrolase/deacetylase"/>
    <property type="match status" value="1"/>
</dbReference>
<dbReference type="Proteomes" id="UP000782312">
    <property type="component" value="Unassembled WGS sequence"/>
</dbReference>
<keyword evidence="5" id="KW-0119">Carbohydrate metabolism</keyword>
<gene>
    <name evidence="6" type="ORF">HYZ11_06245</name>
</gene>
<evidence type="ECO:0000313" key="7">
    <source>
        <dbReference type="Proteomes" id="UP000782312"/>
    </source>
</evidence>
<dbReference type="AlphaFoldDB" id="A0A932HWV4"/>
<evidence type="ECO:0000256" key="2">
    <source>
        <dbReference type="ARBA" id="ARBA00022723"/>
    </source>
</evidence>
<name>A0A932HWV4_UNCTE</name>
<dbReference type="PANTHER" id="PTHR31609:SF1">
    <property type="entry name" value="CARBOHYDRATE DEACETYLASE"/>
    <property type="match status" value="1"/>
</dbReference>
<dbReference type="Pfam" id="PF04794">
    <property type="entry name" value="YdjC"/>
    <property type="match status" value="1"/>
</dbReference>
<comment type="caution">
    <text evidence="6">The sequence shown here is derived from an EMBL/GenBank/DDBJ whole genome shotgun (WGS) entry which is preliminary data.</text>
</comment>
<accession>A0A932HWV4</accession>
<proteinExistence type="predicted"/>
<evidence type="ECO:0000256" key="1">
    <source>
        <dbReference type="ARBA" id="ARBA00001946"/>
    </source>
</evidence>
<dbReference type="GO" id="GO:0046872">
    <property type="term" value="F:metal ion binding"/>
    <property type="evidence" value="ECO:0007669"/>
    <property type="project" value="UniProtKB-KW"/>
</dbReference>
<comment type="cofactor">
    <cofactor evidence="1">
        <name>Mg(2+)</name>
        <dbReference type="ChEBI" id="CHEBI:18420"/>
    </cofactor>
</comment>
<dbReference type="EMBL" id="JACPUR010000016">
    <property type="protein sequence ID" value="MBI3127185.1"/>
    <property type="molecule type" value="Genomic_DNA"/>
</dbReference>
<keyword evidence="2" id="KW-0479">Metal-binding</keyword>
<evidence type="ECO:0000256" key="4">
    <source>
        <dbReference type="ARBA" id="ARBA00022842"/>
    </source>
</evidence>
<dbReference type="GO" id="GO:0016787">
    <property type="term" value="F:hydrolase activity"/>
    <property type="evidence" value="ECO:0007669"/>
    <property type="project" value="UniProtKB-KW"/>
</dbReference>
<dbReference type="GO" id="GO:0019213">
    <property type="term" value="F:deacetylase activity"/>
    <property type="evidence" value="ECO:0007669"/>
    <property type="project" value="TreeGrafter"/>
</dbReference>
<keyword evidence="3" id="KW-0378">Hydrolase</keyword>
<keyword evidence="4" id="KW-0460">Magnesium</keyword>
<sequence>MEAGPARIILNADDLGMAPETNRGIAECAGAGAVTSFSLMANLPGFEDACARLRGGLPGSLGVHLNFTLGEPLLKGADARALAGRGSRFPGLAAAALRLAAGGRALMEALEREARAQIERVLGAGAGRVWHLDVHHHLHGFPALLEVLIRLAREFQIPALRNPREDLLPGSVPSWKALLLRTLAREAPGRIAAAGLRRPDAFYATGLTRGRDFIRALQAALESAGPGVTEIALHPGYAVPSFDSYQARREEEMRALRCDEIRAALASPRLRLIGFRELAGEVRAG</sequence>
<dbReference type="InterPro" id="IPR011330">
    <property type="entry name" value="Glyco_hydro/deAcase_b/a-brl"/>
</dbReference>
<evidence type="ECO:0000256" key="3">
    <source>
        <dbReference type="ARBA" id="ARBA00022801"/>
    </source>
</evidence>
<organism evidence="6 7">
    <name type="scientific">Tectimicrobiota bacterium</name>
    <dbReference type="NCBI Taxonomy" id="2528274"/>
    <lineage>
        <taxon>Bacteria</taxon>
        <taxon>Pseudomonadati</taxon>
        <taxon>Nitrospinota/Tectimicrobiota group</taxon>
        <taxon>Candidatus Tectimicrobiota</taxon>
    </lineage>
</organism>
<evidence type="ECO:0000313" key="6">
    <source>
        <dbReference type="EMBL" id="MBI3127185.1"/>
    </source>
</evidence>
<dbReference type="PANTHER" id="PTHR31609">
    <property type="entry name" value="YDJC DEACETYLASE FAMILY MEMBER"/>
    <property type="match status" value="1"/>
</dbReference>
<evidence type="ECO:0000256" key="5">
    <source>
        <dbReference type="ARBA" id="ARBA00023277"/>
    </source>
</evidence>
<reference evidence="6" key="1">
    <citation type="submission" date="2020-07" db="EMBL/GenBank/DDBJ databases">
        <title>Huge and variable diversity of episymbiotic CPR bacteria and DPANN archaea in groundwater ecosystems.</title>
        <authorList>
            <person name="He C.Y."/>
            <person name="Keren R."/>
            <person name="Whittaker M."/>
            <person name="Farag I.F."/>
            <person name="Doudna J."/>
            <person name="Cate J.H.D."/>
            <person name="Banfield J.F."/>
        </authorList>
    </citation>
    <scope>NUCLEOTIDE SEQUENCE</scope>
    <source>
        <strain evidence="6">NC_groundwater_763_Ag_S-0.2um_68_21</strain>
    </source>
</reference>
<dbReference type="InterPro" id="IPR006879">
    <property type="entry name" value="YdjC-like"/>
</dbReference>
<protein>
    <submittedName>
        <fullName evidence="6">ChbG/HpnK family deacetylase</fullName>
    </submittedName>
</protein>
<dbReference type="GO" id="GO:0005975">
    <property type="term" value="P:carbohydrate metabolic process"/>
    <property type="evidence" value="ECO:0007669"/>
    <property type="project" value="InterPro"/>
</dbReference>